<dbReference type="Proteomes" id="UP001150259">
    <property type="component" value="Unassembled WGS sequence"/>
</dbReference>
<feature type="transmembrane region" description="Helical" evidence="1">
    <location>
        <begin position="43"/>
        <end position="66"/>
    </location>
</feature>
<protein>
    <submittedName>
        <fullName evidence="2">Uncharacterized protein</fullName>
    </submittedName>
</protein>
<gene>
    <name evidence="2" type="ORF">OO014_14485</name>
</gene>
<keyword evidence="1" id="KW-1133">Transmembrane helix</keyword>
<evidence type="ECO:0000313" key="3">
    <source>
        <dbReference type="Proteomes" id="UP001150259"/>
    </source>
</evidence>
<accession>A0ABT5GK57</accession>
<dbReference type="RefSeq" id="WP_272463035.1">
    <property type="nucleotide sequence ID" value="NZ_JAPFQL010000068.1"/>
</dbReference>
<keyword evidence="3" id="KW-1185">Reference proteome</keyword>
<evidence type="ECO:0000256" key="1">
    <source>
        <dbReference type="SAM" id="Phobius"/>
    </source>
</evidence>
<keyword evidence="1" id="KW-0472">Membrane</keyword>
<sequence>MNRVSRNFWILVAAAVLAVGLLSMAVRLPPSPIAGVLTAVSGLAAAASMALAGRILVVTGAVRASARVRHRGRRRAS</sequence>
<keyword evidence="1" id="KW-0812">Transmembrane</keyword>
<comment type="caution">
    <text evidence="2">The sequence shown here is derived from an EMBL/GenBank/DDBJ whole genome shotgun (WGS) entry which is preliminary data.</text>
</comment>
<reference evidence="2 3" key="1">
    <citation type="submission" date="2022-11" db="EMBL/GenBank/DDBJ databases">
        <title>Anaerobic phenanthrene biodegradation by a DNRA strain PheN6.</title>
        <authorList>
            <person name="Zhang Z."/>
        </authorList>
    </citation>
    <scope>NUCLEOTIDE SEQUENCE [LARGE SCALE GENOMIC DNA]</scope>
    <source>
        <strain evidence="2 3">PheN6</strain>
    </source>
</reference>
<proteinExistence type="predicted"/>
<organism evidence="2 3">
    <name type="scientific">Intrasporangium calvum</name>
    <dbReference type="NCBI Taxonomy" id="53358"/>
    <lineage>
        <taxon>Bacteria</taxon>
        <taxon>Bacillati</taxon>
        <taxon>Actinomycetota</taxon>
        <taxon>Actinomycetes</taxon>
        <taxon>Micrococcales</taxon>
        <taxon>Intrasporangiaceae</taxon>
        <taxon>Intrasporangium</taxon>
    </lineage>
</organism>
<name>A0ABT5GK57_9MICO</name>
<evidence type="ECO:0000313" key="2">
    <source>
        <dbReference type="EMBL" id="MDC5698463.1"/>
    </source>
</evidence>
<dbReference type="EMBL" id="JAPFQL010000068">
    <property type="protein sequence ID" value="MDC5698463.1"/>
    <property type="molecule type" value="Genomic_DNA"/>
</dbReference>